<keyword evidence="4" id="KW-1185">Reference proteome</keyword>
<evidence type="ECO:0000313" key="4">
    <source>
        <dbReference type="Proteomes" id="UP000598775"/>
    </source>
</evidence>
<name>A0A917B4E3_9MICO</name>
<evidence type="ECO:0000313" key="3">
    <source>
        <dbReference type="EMBL" id="GGF19657.1"/>
    </source>
</evidence>
<dbReference type="PANTHER" id="PTHR44154:SF1">
    <property type="entry name" value="QUINONE OXIDOREDUCTASE"/>
    <property type="match status" value="1"/>
</dbReference>
<proteinExistence type="predicted"/>
<dbReference type="InterPro" id="IPR020843">
    <property type="entry name" value="ER"/>
</dbReference>
<feature type="domain" description="Enoyl reductase (ER)" evidence="2">
    <location>
        <begin position="11"/>
        <end position="312"/>
    </location>
</feature>
<dbReference type="Proteomes" id="UP000598775">
    <property type="component" value="Unassembled WGS sequence"/>
</dbReference>
<dbReference type="Gene3D" id="3.40.50.720">
    <property type="entry name" value="NAD(P)-binding Rossmann-like Domain"/>
    <property type="match status" value="1"/>
</dbReference>
<dbReference type="InterPro" id="IPR011032">
    <property type="entry name" value="GroES-like_sf"/>
</dbReference>
<reference evidence="3 4" key="1">
    <citation type="journal article" date="2014" name="Int. J. Syst. Evol. Microbiol.">
        <title>Complete genome sequence of Corynebacterium casei LMG S-19264T (=DSM 44701T), isolated from a smear-ripened cheese.</title>
        <authorList>
            <consortium name="US DOE Joint Genome Institute (JGI-PGF)"/>
            <person name="Walter F."/>
            <person name="Albersmeier A."/>
            <person name="Kalinowski J."/>
            <person name="Ruckert C."/>
        </authorList>
    </citation>
    <scope>NUCLEOTIDE SEQUENCE [LARGE SCALE GENOMIC DNA]</scope>
    <source>
        <strain evidence="3 4">CGMCC 1.12976</strain>
    </source>
</reference>
<dbReference type="Pfam" id="PF08240">
    <property type="entry name" value="ADH_N"/>
    <property type="match status" value="1"/>
</dbReference>
<dbReference type="RefSeq" id="WP_188675176.1">
    <property type="nucleotide sequence ID" value="NZ_BMGP01000002.1"/>
</dbReference>
<gene>
    <name evidence="3" type="ORF">GCM10011399_11590</name>
</gene>
<dbReference type="SUPFAM" id="SSF51735">
    <property type="entry name" value="NAD(P)-binding Rossmann-fold domains"/>
    <property type="match status" value="1"/>
</dbReference>
<dbReference type="GO" id="GO:0016491">
    <property type="term" value="F:oxidoreductase activity"/>
    <property type="evidence" value="ECO:0007669"/>
    <property type="project" value="InterPro"/>
</dbReference>
<dbReference type="EMBL" id="BMGP01000002">
    <property type="protein sequence ID" value="GGF19657.1"/>
    <property type="molecule type" value="Genomic_DNA"/>
</dbReference>
<dbReference type="SUPFAM" id="SSF50129">
    <property type="entry name" value="GroES-like"/>
    <property type="match status" value="1"/>
</dbReference>
<evidence type="ECO:0000256" key="1">
    <source>
        <dbReference type="ARBA" id="ARBA00022857"/>
    </source>
</evidence>
<keyword evidence="1" id="KW-0521">NADP</keyword>
<evidence type="ECO:0000259" key="2">
    <source>
        <dbReference type="SMART" id="SM00829"/>
    </source>
</evidence>
<dbReference type="CDD" id="cd05289">
    <property type="entry name" value="MDR_like_2"/>
    <property type="match status" value="1"/>
</dbReference>
<dbReference type="Gene3D" id="3.90.180.10">
    <property type="entry name" value="Medium-chain alcohol dehydrogenases, catalytic domain"/>
    <property type="match status" value="1"/>
</dbReference>
<dbReference type="InterPro" id="IPR051603">
    <property type="entry name" value="Zinc-ADH_QOR/CCCR"/>
</dbReference>
<organism evidence="3 4">
    <name type="scientific">Subtercola lobariae</name>
    <dbReference type="NCBI Taxonomy" id="1588641"/>
    <lineage>
        <taxon>Bacteria</taxon>
        <taxon>Bacillati</taxon>
        <taxon>Actinomycetota</taxon>
        <taxon>Actinomycetes</taxon>
        <taxon>Micrococcales</taxon>
        <taxon>Microbacteriaceae</taxon>
        <taxon>Subtercola</taxon>
    </lineage>
</organism>
<sequence length="314" mass="32408">MARVVQYRSFGGPEVLEVAEVETPRASTGHVVVEVRAAGVNPVDTKLRRGLRSTGPLTEARGVGSDAAGVVVEVGDGVTDWSVGDEVVVRGASAAYATHVVAAAAQLTDKPESLDWPQAAALGVPVGTAYQVLRSLDVGPETKLLIHGGSGGVGQAAVQFATAWGATVIATASPSNHDRLRELGAIPVAYGPGLAERVREVAPQGIDLVFDAAGTDEALEASFELVDDRNNIATIVVGGRAADLGIRAWAGGSPVPLTDEELRLRVEALAVAAQLLAAGEFEIEVSQQFSLDEAAEAHLLSETGHVRGKIVIVP</sequence>
<comment type="caution">
    <text evidence="3">The sequence shown here is derived from an EMBL/GenBank/DDBJ whole genome shotgun (WGS) entry which is preliminary data.</text>
</comment>
<dbReference type="SMART" id="SM00829">
    <property type="entry name" value="PKS_ER"/>
    <property type="match status" value="1"/>
</dbReference>
<dbReference type="AlphaFoldDB" id="A0A917B4E3"/>
<accession>A0A917B4E3</accession>
<protein>
    <submittedName>
        <fullName evidence="3">Oxidoreductase</fullName>
    </submittedName>
</protein>
<dbReference type="PANTHER" id="PTHR44154">
    <property type="entry name" value="QUINONE OXIDOREDUCTASE"/>
    <property type="match status" value="1"/>
</dbReference>
<dbReference type="InterPro" id="IPR013154">
    <property type="entry name" value="ADH-like_N"/>
</dbReference>
<dbReference type="InterPro" id="IPR036291">
    <property type="entry name" value="NAD(P)-bd_dom_sf"/>
</dbReference>
<dbReference type="Pfam" id="PF13602">
    <property type="entry name" value="ADH_zinc_N_2"/>
    <property type="match status" value="1"/>
</dbReference>